<name>A0ABV6CAF7_9GAMM</name>
<organism evidence="1 2">
    <name type="scientific">Thorsellia kenyensis</name>
    <dbReference type="NCBI Taxonomy" id="1549888"/>
    <lineage>
        <taxon>Bacteria</taxon>
        <taxon>Pseudomonadati</taxon>
        <taxon>Pseudomonadota</taxon>
        <taxon>Gammaproteobacteria</taxon>
        <taxon>Enterobacterales</taxon>
        <taxon>Thorselliaceae</taxon>
        <taxon>Thorsellia</taxon>
    </lineage>
</organism>
<evidence type="ECO:0000313" key="2">
    <source>
        <dbReference type="Proteomes" id="UP001589758"/>
    </source>
</evidence>
<comment type="caution">
    <text evidence="1">The sequence shown here is derived from an EMBL/GenBank/DDBJ whole genome shotgun (WGS) entry which is preliminary data.</text>
</comment>
<protein>
    <submittedName>
        <fullName evidence="1">Uncharacterized protein</fullName>
    </submittedName>
</protein>
<dbReference type="Proteomes" id="UP001589758">
    <property type="component" value="Unassembled WGS sequence"/>
</dbReference>
<proteinExistence type="predicted"/>
<keyword evidence="2" id="KW-1185">Reference proteome</keyword>
<reference evidence="1 2" key="1">
    <citation type="submission" date="2024-09" db="EMBL/GenBank/DDBJ databases">
        <authorList>
            <person name="Sun Q."/>
            <person name="Mori K."/>
        </authorList>
    </citation>
    <scope>NUCLEOTIDE SEQUENCE [LARGE SCALE GENOMIC DNA]</scope>
    <source>
        <strain evidence="1 2">CCM 8545</strain>
    </source>
</reference>
<sequence length="243" mass="28182">MNPGIGFDIHSPLLAQQNVKKRYFTFSFKQWNQIENFGLKSYKIGISWFASLLEALKRYSDVKIETFLENNRFRNVARFHEVIWDQPGIPIQRHEFTWVDKNIVENNEDYPFYQLSISASSGRVIGYFDEFFCFQIVLLDPLHNICPTQHTHYKVDPCMPLSCEFKLLLSQIESLQVNNQCDQDCGNIEQLKQIKNNGIPTNAVVHFLDDLKLNEFNKVLKKFECSAADVLEAGISSLNSFKA</sequence>
<accession>A0ABV6CAF7</accession>
<evidence type="ECO:0000313" key="1">
    <source>
        <dbReference type="EMBL" id="MFC0179954.1"/>
    </source>
</evidence>
<dbReference type="EMBL" id="JBHLXE010000087">
    <property type="protein sequence ID" value="MFC0179954.1"/>
    <property type="molecule type" value="Genomic_DNA"/>
</dbReference>
<dbReference type="RefSeq" id="WP_385877068.1">
    <property type="nucleotide sequence ID" value="NZ_JBHLXE010000087.1"/>
</dbReference>
<gene>
    <name evidence="1" type="ORF">ACFFIT_07620</name>
</gene>